<comment type="caution">
    <text evidence="2">The sequence shown here is derived from an EMBL/GenBank/DDBJ whole genome shotgun (WGS) entry which is preliminary data.</text>
</comment>
<feature type="region of interest" description="Disordered" evidence="1">
    <location>
        <begin position="1"/>
        <end position="46"/>
    </location>
</feature>
<reference evidence="2" key="1">
    <citation type="submission" date="2023-05" db="EMBL/GenBank/DDBJ databases">
        <authorList>
            <person name="Stuckert A."/>
        </authorList>
    </citation>
    <scope>NUCLEOTIDE SEQUENCE</scope>
</reference>
<organism evidence="2 3">
    <name type="scientific">Staurois parvus</name>
    <dbReference type="NCBI Taxonomy" id="386267"/>
    <lineage>
        <taxon>Eukaryota</taxon>
        <taxon>Metazoa</taxon>
        <taxon>Chordata</taxon>
        <taxon>Craniata</taxon>
        <taxon>Vertebrata</taxon>
        <taxon>Euteleostomi</taxon>
        <taxon>Amphibia</taxon>
        <taxon>Batrachia</taxon>
        <taxon>Anura</taxon>
        <taxon>Neobatrachia</taxon>
        <taxon>Ranoidea</taxon>
        <taxon>Ranidae</taxon>
        <taxon>Staurois</taxon>
    </lineage>
</organism>
<feature type="region of interest" description="Disordered" evidence="1">
    <location>
        <begin position="60"/>
        <end position="96"/>
    </location>
</feature>
<dbReference type="EMBL" id="CATNWA010004094">
    <property type="protein sequence ID" value="CAI9547049.1"/>
    <property type="molecule type" value="Genomic_DNA"/>
</dbReference>
<feature type="compositionally biased region" description="Low complexity" evidence="1">
    <location>
        <begin position="11"/>
        <end position="25"/>
    </location>
</feature>
<feature type="non-terminal residue" evidence="2">
    <location>
        <position position="123"/>
    </location>
</feature>
<feature type="compositionally biased region" description="Basic and acidic residues" evidence="1">
    <location>
        <begin position="68"/>
        <end position="81"/>
    </location>
</feature>
<sequence>SSGKTRRGTESLARLRAPSRLARPAGPESSGKPGTESSGKTAGTSQLAVTAGFECRLARLRAPPSRLAEQRARVNRHDSGHRVHSGIGLSGLDSGHRVTRYDSGHWVTRHRQWAPGPPGMTAG</sequence>
<name>A0ABN9BHD6_9NEOB</name>
<accession>A0ABN9BHD6</accession>
<gene>
    <name evidence="2" type="ORF">SPARVUS_LOCUS2924131</name>
</gene>
<evidence type="ECO:0000313" key="3">
    <source>
        <dbReference type="Proteomes" id="UP001162483"/>
    </source>
</evidence>
<proteinExistence type="predicted"/>
<keyword evidence="3" id="KW-1185">Reference proteome</keyword>
<feature type="non-terminal residue" evidence="2">
    <location>
        <position position="1"/>
    </location>
</feature>
<evidence type="ECO:0000256" key="1">
    <source>
        <dbReference type="SAM" id="MobiDB-lite"/>
    </source>
</evidence>
<protein>
    <recommendedName>
        <fullName evidence="4">Transposase</fullName>
    </recommendedName>
</protein>
<evidence type="ECO:0000313" key="2">
    <source>
        <dbReference type="EMBL" id="CAI9547049.1"/>
    </source>
</evidence>
<evidence type="ECO:0008006" key="4">
    <source>
        <dbReference type="Google" id="ProtNLM"/>
    </source>
</evidence>
<feature type="compositionally biased region" description="Polar residues" evidence="1">
    <location>
        <begin position="35"/>
        <end position="46"/>
    </location>
</feature>
<dbReference type="Proteomes" id="UP001162483">
    <property type="component" value="Unassembled WGS sequence"/>
</dbReference>